<proteinExistence type="predicted"/>
<feature type="region of interest" description="Disordered" evidence="1">
    <location>
        <begin position="270"/>
        <end position="293"/>
    </location>
</feature>
<keyword evidence="2" id="KW-1133">Transmembrane helix</keyword>
<dbReference type="VEuPathDB" id="TriTrypDB:Lsey_0084_0120"/>
<reference evidence="3 4" key="1">
    <citation type="journal article" date="2015" name="PLoS Pathog.">
        <title>Leptomonas seymouri: Adaptations to the Dixenous Life Cycle Analyzed by Genome Sequencing, Transcriptome Profiling and Co-infection with Leishmania donovani.</title>
        <authorList>
            <person name="Kraeva N."/>
            <person name="Butenko A."/>
            <person name="Hlavacova J."/>
            <person name="Kostygov A."/>
            <person name="Myskova J."/>
            <person name="Grybchuk D."/>
            <person name="Lestinova T."/>
            <person name="Votypka J."/>
            <person name="Volf P."/>
            <person name="Opperdoes F."/>
            <person name="Flegontov P."/>
            <person name="Lukes J."/>
            <person name="Yurchenko V."/>
        </authorList>
    </citation>
    <scope>NUCLEOTIDE SEQUENCE [LARGE SCALE GENOMIC DNA]</scope>
    <source>
        <strain evidence="3 4">ATCC 30220</strain>
    </source>
</reference>
<feature type="region of interest" description="Disordered" evidence="1">
    <location>
        <begin position="211"/>
        <end position="231"/>
    </location>
</feature>
<evidence type="ECO:0000313" key="3">
    <source>
        <dbReference type="EMBL" id="KPI87524.1"/>
    </source>
</evidence>
<accession>A0A0N1IL14</accession>
<keyword evidence="4" id="KW-1185">Reference proteome</keyword>
<keyword evidence="2" id="KW-0472">Membrane</keyword>
<name>A0A0N1IL14_LEPSE</name>
<organism evidence="3 4">
    <name type="scientific">Leptomonas seymouri</name>
    <dbReference type="NCBI Taxonomy" id="5684"/>
    <lineage>
        <taxon>Eukaryota</taxon>
        <taxon>Discoba</taxon>
        <taxon>Euglenozoa</taxon>
        <taxon>Kinetoplastea</taxon>
        <taxon>Metakinetoplastina</taxon>
        <taxon>Trypanosomatida</taxon>
        <taxon>Trypanosomatidae</taxon>
        <taxon>Leishmaniinae</taxon>
        <taxon>Leptomonas</taxon>
    </lineage>
</organism>
<feature type="transmembrane region" description="Helical" evidence="2">
    <location>
        <begin position="57"/>
        <end position="75"/>
    </location>
</feature>
<gene>
    <name evidence="3" type="ORF">ABL78_3402</name>
</gene>
<keyword evidence="2" id="KW-0812">Transmembrane</keyword>
<dbReference type="AlphaFoldDB" id="A0A0N1IL14"/>
<comment type="caution">
    <text evidence="3">The sequence shown here is derived from an EMBL/GenBank/DDBJ whole genome shotgun (WGS) entry which is preliminary data.</text>
</comment>
<sequence length="335" mass="36777">MASSSSSNNNNNGATHGSFEDTCEAYSVDSRLFYNEVEQLSHRCFRRARRLVSWSRYLAMSAVAAVGIAGLASYYQRAQIYRVWRIRNPHRVRQLSLVTMSSGGFGLCVFLFLISPIGLMQLHAKQLEQTQHLDAMAVLALIQEQNFHTLAAWGRAASFEKESEGGAGLPRAQRQRKAMEHSADPLSDNAALWMRKQVVVDPTLLRSTKGAVTAGANQKAEDHRTFGKAQEASRMWNREGNEGGDSSGDAVHARVDAARRKMAVDLLLAPPPSETTADNAGHPGEEASGEADAFAQRRVWPRTTNEGELQTILAASVEILNLLVKAKREVVADAF</sequence>
<protein>
    <recommendedName>
        <fullName evidence="5">Transmembrane protein</fullName>
    </recommendedName>
</protein>
<dbReference type="Proteomes" id="UP000038009">
    <property type="component" value="Unassembled WGS sequence"/>
</dbReference>
<dbReference type="OrthoDB" id="262622at2759"/>
<feature type="transmembrane region" description="Helical" evidence="2">
    <location>
        <begin position="95"/>
        <end position="119"/>
    </location>
</feature>
<evidence type="ECO:0000313" key="4">
    <source>
        <dbReference type="Proteomes" id="UP000038009"/>
    </source>
</evidence>
<evidence type="ECO:0000256" key="1">
    <source>
        <dbReference type="SAM" id="MobiDB-lite"/>
    </source>
</evidence>
<evidence type="ECO:0008006" key="5">
    <source>
        <dbReference type="Google" id="ProtNLM"/>
    </source>
</evidence>
<dbReference type="EMBL" id="LJSK01000084">
    <property type="protein sequence ID" value="KPI87524.1"/>
    <property type="molecule type" value="Genomic_DNA"/>
</dbReference>
<evidence type="ECO:0000256" key="2">
    <source>
        <dbReference type="SAM" id="Phobius"/>
    </source>
</evidence>